<accession>A0A8C4VKT0</accession>
<feature type="region of interest" description="Disordered" evidence="1">
    <location>
        <begin position="29"/>
        <end position="67"/>
    </location>
</feature>
<reference evidence="2" key="2">
    <citation type="submission" date="2025-09" db="UniProtKB">
        <authorList>
            <consortium name="Ensembl"/>
        </authorList>
    </citation>
    <scope>IDENTIFICATION</scope>
</reference>
<evidence type="ECO:0000256" key="1">
    <source>
        <dbReference type="SAM" id="MobiDB-lite"/>
    </source>
</evidence>
<dbReference type="Proteomes" id="UP000694390">
    <property type="component" value="Unassembled WGS sequence"/>
</dbReference>
<dbReference type="InterPro" id="IPR026114">
    <property type="entry name" value="APOF"/>
</dbReference>
<reference evidence="2" key="1">
    <citation type="submission" date="2025-08" db="UniProtKB">
        <authorList>
            <consortium name="Ensembl"/>
        </authorList>
    </citation>
    <scope>IDENTIFICATION</scope>
</reference>
<evidence type="ECO:0000313" key="3">
    <source>
        <dbReference type="Proteomes" id="UP000694390"/>
    </source>
</evidence>
<protein>
    <submittedName>
        <fullName evidence="2">Apolipoprotein F</fullName>
    </submittedName>
</protein>
<dbReference type="OrthoDB" id="9895613at2759"/>
<feature type="compositionally biased region" description="Gly residues" evidence="1">
    <location>
        <begin position="57"/>
        <end position="67"/>
    </location>
</feature>
<dbReference type="GO" id="GO:0005615">
    <property type="term" value="C:extracellular space"/>
    <property type="evidence" value="ECO:0007669"/>
    <property type="project" value="TreeGrafter"/>
</dbReference>
<dbReference type="CTD" id="319"/>
<name>A0A8C4VKT0_9SAUR</name>
<dbReference type="PANTHER" id="PTHR15011">
    <property type="entry name" value="APOLIPOPROTEIN F"/>
    <property type="match status" value="1"/>
</dbReference>
<dbReference type="GeneTree" id="ENSGT00500000045104"/>
<dbReference type="AlphaFoldDB" id="A0A8C4VKT0"/>
<evidence type="ECO:0000313" key="2">
    <source>
        <dbReference type="Ensembl" id="ENSGEVP00005003885.1"/>
    </source>
</evidence>
<gene>
    <name evidence="2" type="primary">APOF</name>
</gene>
<dbReference type="Ensembl" id="ENSGEVT00005004056.1">
    <property type="protein sequence ID" value="ENSGEVP00005003885.1"/>
    <property type="gene ID" value="ENSGEVG00005002798.1"/>
</dbReference>
<dbReference type="GeneID" id="115647850"/>
<proteinExistence type="predicted"/>
<dbReference type="GO" id="GO:0008203">
    <property type="term" value="P:cholesterol metabolic process"/>
    <property type="evidence" value="ECO:0007669"/>
    <property type="project" value="TreeGrafter"/>
</dbReference>
<dbReference type="RefSeq" id="XP_030410556.1">
    <property type="nucleotide sequence ID" value="XM_030554696.1"/>
</dbReference>
<dbReference type="PANTHER" id="PTHR15011:SF3">
    <property type="entry name" value="APOLIPOPROTEIN F"/>
    <property type="match status" value="1"/>
</dbReference>
<sequence length="507" mass="51779">MGPRDPGLSPAWAFPRSLGPCGLGSPWAPPYPVSAVPSGRPARDGAAPSQGTAAETGHGGAAGWEGGQGPEGRGCCNLLPDKESPGLGEGYKRGQAGSGPGILPSAWRPGAPDLCARVCAAHPKDRPTMHQPLLCCCLLLLCHELHGHRLPPTVPGGGTAGTVKPPGTEVIPLPASPDAPSSHQAAARGLLDSLLGQLPQPGLPRMGVSCHNLLPEALEGFSQLPPLPQTLASAALALSLQGAGCPHHAEGLVLRLYGAVGVDDANALLLGIAGLPGTPRQGGRGRTALLFNVDQLAGPGPRRCSGLAQLDSSLLLGPVTSTHVAFPAAARACHRLGSACAGVASNGTTSFSVIGQPGAYSLPGRGAQAWLHRCRWAGRNRRGSPEACRSERERRVHSVLEWVPVVSTYYNVGTSIYYAFQNCTALAKERGIEAALDLSYDALVVLMGGAGGNVGLGVGIGLKPAIKAGVRSLINYFRQVEPSASPSTSSSSPVTAAGSFVPPSVWV</sequence>
<dbReference type="Pfam" id="PF15148">
    <property type="entry name" value="Apolipo_F"/>
    <property type="match status" value="2"/>
</dbReference>
<organism evidence="2 3">
    <name type="scientific">Gopherus evgoodei</name>
    <name type="common">Goodes thornscrub tortoise</name>
    <dbReference type="NCBI Taxonomy" id="1825980"/>
    <lineage>
        <taxon>Eukaryota</taxon>
        <taxon>Metazoa</taxon>
        <taxon>Chordata</taxon>
        <taxon>Craniata</taxon>
        <taxon>Vertebrata</taxon>
        <taxon>Euteleostomi</taxon>
        <taxon>Archelosauria</taxon>
        <taxon>Testudinata</taxon>
        <taxon>Testudines</taxon>
        <taxon>Cryptodira</taxon>
        <taxon>Durocryptodira</taxon>
        <taxon>Testudinoidea</taxon>
        <taxon>Testudinidae</taxon>
        <taxon>Gopherus</taxon>
    </lineage>
</organism>
<keyword evidence="3" id="KW-1185">Reference proteome</keyword>